<evidence type="ECO:0000313" key="2">
    <source>
        <dbReference type="EMBL" id="PVI00354.1"/>
    </source>
</evidence>
<dbReference type="AlphaFoldDB" id="A0A2V1DSX9"/>
<feature type="compositionally biased region" description="Polar residues" evidence="1">
    <location>
        <begin position="70"/>
        <end position="79"/>
    </location>
</feature>
<feature type="compositionally biased region" description="Basic and acidic residues" evidence="1">
    <location>
        <begin position="27"/>
        <end position="45"/>
    </location>
</feature>
<reference evidence="2 3" key="1">
    <citation type="journal article" date="2018" name="Sci. Rep.">
        <title>Comparative genomics provides insights into the lifestyle and reveals functional heterogeneity of dark septate endophytic fungi.</title>
        <authorList>
            <person name="Knapp D.G."/>
            <person name="Nemeth J.B."/>
            <person name="Barry K."/>
            <person name="Hainaut M."/>
            <person name="Henrissat B."/>
            <person name="Johnson J."/>
            <person name="Kuo A."/>
            <person name="Lim J.H.P."/>
            <person name="Lipzen A."/>
            <person name="Nolan M."/>
            <person name="Ohm R.A."/>
            <person name="Tamas L."/>
            <person name="Grigoriev I.V."/>
            <person name="Spatafora J.W."/>
            <person name="Nagy L.G."/>
            <person name="Kovacs G.M."/>
        </authorList>
    </citation>
    <scope>NUCLEOTIDE SEQUENCE [LARGE SCALE GENOMIC DNA]</scope>
    <source>
        <strain evidence="2 3">DSE2036</strain>
    </source>
</reference>
<accession>A0A2V1DSX9</accession>
<evidence type="ECO:0000313" key="3">
    <source>
        <dbReference type="Proteomes" id="UP000244855"/>
    </source>
</evidence>
<feature type="region of interest" description="Disordered" evidence="1">
    <location>
        <begin position="25"/>
        <end position="102"/>
    </location>
</feature>
<evidence type="ECO:0000256" key="1">
    <source>
        <dbReference type="SAM" id="MobiDB-lite"/>
    </source>
</evidence>
<keyword evidence="3" id="KW-1185">Reference proteome</keyword>
<dbReference type="Proteomes" id="UP000244855">
    <property type="component" value="Unassembled WGS sequence"/>
</dbReference>
<sequence>MPARSNRSTRKKPFFRRLYNRLQRHASRVEEAGHALRDQWREKRGQPPYEPPPPYTEYAPEKEQEKTHLTKIQSSGGSRETQRILQLASKPASDRASLPWPTSTSPDCESLLRYAEYSTRESRANMLLGILLDIMVYTFRVDIPQLKNVLTTLRPSQNKTYFDAIGNANQLRSENDMKKSRELCQLVRYLFMARHQWAFVSELDKELARMYILEPVMDLDIDLRYVLEVLGMYIHPENPNVASTTLVDYWMEFAAVQTPLVKYWNRRRTEFHNTTCIEGTLASHVLLIRSLHLHPTLTHLLENAILRFKQENGLQDHDTSKEMPEDSLRSERTIYWPLRVDYIEFACKIRRLYTPSWSIE</sequence>
<feature type="compositionally biased region" description="Basic and acidic residues" evidence="1">
    <location>
        <begin position="59"/>
        <end position="68"/>
    </location>
</feature>
<gene>
    <name evidence="2" type="ORF">DM02DRAFT_655559</name>
</gene>
<dbReference type="EMBL" id="KZ805375">
    <property type="protein sequence ID" value="PVI00354.1"/>
    <property type="molecule type" value="Genomic_DNA"/>
</dbReference>
<name>A0A2V1DSX9_9PLEO</name>
<proteinExistence type="predicted"/>
<dbReference type="OrthoDB" id="3772616at2759"/>
<organism evidence="2 3">
    <name type="scientific">Periconia macrospinosa</name>
    <dbReference type="NCBI Taxonomy" id="97972"/>
    <lineage>
        <taxon>Eukaryota</taxon>
        <taxon>Fungi</taxon>
        <taxon>Dikarya</taxon>
        <taxon>Ascomycota</taxon>
        <taxon>Pezizomycotina</taxon>
        <taxon>Dothideomycetes</taxon>
        <taxon>Pleosporomycetidae</taxon>
        <taxon>Pleosporales</taxon>
        <taxon>Massarineae</taxon>
        <taxon>Periconiaceae</taxon>
        <taxon>Periconia</taxon>
    </lineage>
</organism>
<protein>
    <submittedName>
        <fullName evidence="2">Uncharacterized protein</fullName>
    </submittedName>
</protein>